<dbReference type="Proteomes" id="UP000001056">
    <property type="component" value="Unassembled WGS sequence"/>
</dbReference>
<dbReference type="InterPro" id="IPR038279">
    <property type="entry name" value="Ndc10_dom2_sf"/>
</dbReference>
<accession>Q2HC45</accession>
<dbReference type="AlphaFoldDB" id="Q2HC45"/>
<protein>
    <recommendedName>
        <fullName evidence="3">Ndc10 domain-containing protein</fullName>
    </recommendedName>
</protein>
<dbReference type="HOGENOM" id="CLU_009209_0_0_1"/>
<sequence>MAPRKRRAPAPAPADYQSITVALSPGTEQPSGSHQKEPLTAAAPARLWPSAAERGQHVDRAIVNNAELHANSQNILTMIRAARPKNTTSAYEPKQEEFRRFCKRKQYQDGETVREDKLLLFLVEEVVHRPLRSRSRKAAEDIPLSETRLSWRSVRSYITAITDLYRAQKALGMNTYPSPREDNAREYIKSLQRRDAEQQKANYADKGRDTLLDGYSEEDLKRIAGELWGRTAQSAECHLRTLVDLLLGHYMLTRGGDRRALEISDLFTFEFAGEGPTRCMPLIITTRAGKQNQHGRLETASALRSRDPLICVLGAIAFYLLFRWDLTNEPFPEFENRAQWYDIRLLKSTDASPTSEFAYNSQRDWVIKAFAYAGIQSIKKTHVGRSSGAKTAELKGISEAQIQRAGRWNQEQMVGCYLNSLSRKFMRTMAGHPAQMGCFEIRRARIPPPGSLLPLIWPDLNRWAGKFGPGPGQVNDLAAAGFTTLLFYLREVILQDSALLMRQFPDCAVWSHPVFQHKDYAPYAGRVLALIEEDERPTELAILTQALPALTDYLKMAEARREAQMTELSAALTAEIRTAKEQLAGAYQSSLQTFLTESVFQLKSATRPVPVPAPAPALASTPLVPLPQRLGEVVAEGEGSVYGSAPLLSVSRSASPGAAGLAEEHSLEAGAEAGVEPPRYRMSRAVKTVRDLWARVDRWPPGRPFDYGTRQPVGESMASRPSGRSAVVFLTARSHPGDPASCPVAANKRGIGHASPYIDSNSWPLGS</sequence>
<dbReference type="SUPFAM" id="SSF56349">
    <property type="entry name" value="DNA breaking-rejoining enzymes"/>
    <property type="match status" value="1"/>
</dbReference>
<dbReference type="eggNOG" id="ENOG502SBAB">
    <property type="taxonomic scope" value="Eukaryota"/>
</dbReference>
<proteinExistence type="predicted"/>
<evidence type="ECO:0000259" key="3">
    <source>
        <dbReference type="Pfam" id="PF16787"/>
    </source>
</evidence>
<gene>
    <name evidence="4" type="ORF">CHGG_02209</name>
</gene>
<dbReference type="RefSeq" id="XP_001228725.1">
    <property type="nucleotide sequence ID" value="XM_001228724.1"/>
</dbReference>
<feature type="compositionally biased region" description="Polar residues" evidence="2">
    <location>
        <begin position="17"/>
        <end position="33"/>
    </location>
</feature>
<feature type="region of interest" description="Disordered" evidence="2">
    <location>
        <begin position="1"/>
        <end position="40"/>
    </location>
</feature>
<dbReference type="OMA" id="HANSQNI"/>
<keyword evidence="1" id="KW-0238">DNA-binding</keyword>
<evidence type="ECO:0000256" key="1">
    <source>
        <dbReference type="ARBA" id="ARBA00023125"/>
    </source>
</evidence>
<dbReference type="InterPro" id="IPR011010">
    <property type="entry name" value="DNA_brk_join_enz"/>
</dbReference>
<feature type="region of interest" description="Disordered" evidence="2">
    <location>
        <begin position="703"/>
        <end position="722"/>
    </location>
</feature>
<dbReference type="OrthoDB" id="4916058at2759"/>
<dbReference type="InParanoid" id="Q2HC45"/>
<dbReference type="Gene3D" id="1.10.443.20">
    <property type="entry name" value="Centromere DNA-binding protein complex CBF3 subunit, domain 2"/>
    <property type="match status" value="1"/>
</dbReference>
<dbReference type="InterPro" id="IPR031872">
    <property type="entry name" value="NDC10_II"/>
</dbReference>
<dbReference type="GO" id="GO:0003677">
    <property type="term" value="F:DNA binding"/>
    <property type="evidence" value="ECO:0007669"/>
    <property type="project" value="UniProtKB-KW"/>
</dbReference>
<evidence type="ECO:0000256" key="2">
    <source>
        <dbReference type="SAM" id="MobiDB-lite"/>
    </source>
</evidence>
<name>Q2HC45_CHAGB</name>
<dbReference type="VEuPathDB" id="FungiDB:CHGG_02209"/>
<keyword evidence="5" id="KW-1185">Reference proteome</keyword>
<dbReference type="EMBL" id="CH408030">
    <property type="protein sequence ID" value="EAQ90274.1"/>
    <property type="molecule type" value="Genomic_DNA"/>
</dbReference>
<dbReference type="Gene3D" id="1.10.150.130">
    <property type="match status" value="1"/>
</dbReference>
<feature type="domain" description="Ndc10" evidence="3">
    <location>
        <begin position="168"/>
        <end position="520"/>
    </location>
</feature>
<dbReference type="Pfam" id="PF16787">
    <property type="entry name" value="NDC10_II"/>
    <property type="match status" value="1"/>
</dbReference>
<evidence type="ECO:0000313" key="5">
    <source>
        <dbReference type="Proteomes" id="UP000001056"/>
    </source>
</evidence>
<dbReference type="InterPro" id="IPR010998">
    <property type="entry name" value="Integrase_recombinase_N"/>
</dbReference>
<reference evidence="5" key="1">
    <citation type="journal article" date="2015" name="Genome Announc.">
        <title>Draft genome sequence of the cellulolytic fungus Chaetomium globosum.</title>
        <authorList>
            <person name="Cuomo C.A."/>
            <person name="Untereiner W.A."/>
            <person name="Ma L.-J."/>
            <person name="Grabherr M."/>
            <person name="Birren B.W."/>
        </authorList>
    </citation>
    <scope>NUCLEOTIDE SEQUENCE [LARGE SCALE GENOMIC DNA]</scope>
    <source>
        <strain evidence="5">ATCC 6205 / CBS 148.51 / DSM 1962 / NBRC 6347 / NRRL 1970</strain>
    </source>
</reference>
<dbReference type="GeneID" id="4389499"/>
<evidence type="ECO:0000313" key="4">
    <source>
        <dbReference type="EMBL" id="EAQ90274.1"/>
    </source>
</evidence>
<organism evidence="4 5">
    <name type="scientific">Chaetomium globosum (strain ATCC 6205 / CBS 148.51 / DSM 1962 / NBRC 6347 / NRRL 1970)</name>
    <name type="common">Soil fungus</name>
    <dbReference type="NCBI Taxonomy" id="306901"/>
    <lineage>
        <taxon>Eukaryota</taxon>
        <taxon>Fungi</taxon>
        <taxon>Dikarya</taxon>
        <taxon>Ascomycota</taxon>
        <taxon>Pezizomycotina</taxon>
        <taxon>Sordariomycetes</taxon>
        <taxon>Sordariomycetidae</taxon>
        <taxon>Sordariales</taxon>
        <taxon>Chaetomiaceae</taxon>
        <taxon>Chaetomium</taxon>
    </lineage>
</organism>